<dbReference type="GO" id="GO:0042781">
    <property type="term" value="F:3'-tRNA processing endoribonuclease activity"/>
    <property type="evidence" value="ECO:0007669"/>
    <property type="project" value="TreeGrafter"/>
</dbReference>
<dbReference type="HOGENOM" id="CLU_031317_0_2_11"/>
<evidence type="ECO:0000256" key="2">
    <source>
        <dbReference type="ARBA" id="ARBA00022759"/>
    </source>
</evidence>
<name>C1ASI1_RHOOB</name>
<proteinExistence type="predicted"/>
<dbReference type="KEGG" id="rop:ROP_01830"/>
<dbReference type="PANTHER" id="PTHR46018:SF2">
    <property type="entry name" value="ZINC PHOSPHODIESTERASE ELAC PROTEIN 1"/>
    <property type="match status" value="1"/>
</dbReference>
<dbReference type="InterPro" id="IPR044094">
    <property type="entry name" value="AtsA-like_MBL-fold"/>
</dbReference>
<dbReference type="CDD" id="cd07719">
    <property type="entry name" value="arylsulfatase_AtsA-like_MBL-fold"/>
    <property type="match status" value="1"/>
</dbReference>
<organism evidence="4 5">
    <name type="scientific">Rhodococcus opacus (strain B4)</name>
    <dbReference type="NCBI Taxonomy" id="632772"/>
    <lineage>
        <taxon>Bacteria</taxon>
        <taxon>Bacillati</taxon>
        <taxon>Actinomycetota</taxon>
        <taxon>Actinomycetes</taxon>
        <taxon>Mycobacteriales</taxon>
        <taxon>Nocardiaceae</taxon>
        <taxon>Rhodococcus</taxon>
    </lineage>
</organism>
<dbReference type="PANTHER" id="PTHR46018">
    <property type="entry name" value="ZINC PHOSPHODIESTERASE ELAC PROTEIN 1"/>
    <property type="match status" value="1"/>
</dbReference>
<dbReference type="AlphaFoldDB" id="C1ASI1"/>
<dbReference type="Proteomes" id="UP000002212">
    <property type="component" value="Chromosome"/>
</dbReference>
<evidence type="ECO:0000256" key="3">
    <source>
        <dbReference type="ARBA" id="ARBA00022801"/>
    </source>
</evidence>
<protein>
    <submittedName>
        <fullName evidence="4">Uncharacterized protein</fullName>
    </submittedName>
</protein>
<reference evidence="4 5" key="1">
    <citation type="submission" date="2009-03" db="EMBL/GenBank/DDBJ databases">
        <title>Comparison of the complete genome sequences of Rhodococcus erythropolis PR4 and Rhodococcus opacus B4.</title>
        <authorList>
            <person name="Takarada H."/>
            <person name="Sekine M."/>
            <person name="Hosoyama A."/>
            <person name="Yamada R."/>
            <person name="Fujisawa T."/>
            <person name="Omata S."/>
            <person name="Shimizu A."/>
            <person name="Tsukatani N."/>
            <person name="Tanikawa S."/>
            <person name="Fujita N."/>
            <person name="Harayama S."/>
        </authorList>
    </citation>
    <scope>NUCLEOTIDE SEQUENCE [LARGE SCALE GENOMIC DNA]</scope>
    <source>
        <strain evidence="4 5">B4</strain>
    </source>
</reference>
<gene>
    <name evidence="4" type="ordered locus">ROP_01830</name>
</gene>
<dbReference type="PATRIC" id="fig|632772.20.peg.218"/>
<dbReference type="EMBL" id="AP011115">
    <property type="protein sequence ID" value="BAH48430.1"/>
    <property type="molecule type" value="Genomic_DNA"/>
</dbReference>
<evidence type="ECO:0000313" key="5">
    <source>
        <dbReference type="Proteomes" id="UP000002212"/>
    </source>
</evidence>
<keyword evidence="2" id="KW-0255">Endonuclease</keyword>
<dbReference type="STRING" id="632772.ROP_01830"/>
<sequence length="395" mass="41283">MTVEAEEFALSGSCCSSGSEPGLSRRGLLGALGIGAVAAGVAACSGPSAGAGAQTGPVSNLDADGPFGPLELVLLGTKAGPPIVPSRAGISTALVIDGATYVIDCGRSSTTQFARAGLRFDGLRSIFITHLHADHIADYYNYFLLAGSIPNQETRDALANPVSVFGPGPAGGLPEKFGGGQAPTVSAEDPTPGLAAFTEKCHDAFAYSSNVFLRDTGIRDIRTLVDVHEIAVPDVGASYTMTSPRMDPFPVMEDDHVAVTAVLVPHGPVFPSFAFRFDTAHGSVTFSGDTSYSDNLIALARGSDVLVHEAINVQGPNVSLPPAAMDHMLQSHVEVQKVGAIARAAGVRTLVLSHLSDFDEEPLDPVRWRKWIEPEFDGEIVIGDDLQRIPIPSSL</sequence>
<dbReference type="InterPro" id="IPR036866">
    <property type="entry name" value="RibonucZ/Hydroxyglut_hydro"/>
</dbReference>
<dbReference type="SUPFAM" id="SSF56281">
    <property type="entry name" value="Metallo-hydrolase/oxidoreductase"/>
    <property type="match status" value="1"/>
</dbReference>
<dbReference type="InterPro" id="IPR006311">
    <property type="entry name" value="TAT_signal"/>
</dbReference>
<keyword evidence="3" id="KW-0378">Hydrolase</keyword>
<evidence type="ECO:0000313" key="4">
    <source>
        <dbReference type="EMBL" id="BAH48430.1"/>
    </source>
</evidence>
<evidence type="ECO:0000256" key="1">
    <source>
        <dbReference type="ARBA" id="ARBA00022722"/>
    </source>
</evidence>
<dbReference type="PROSITE" id="PS51318">
    <property type="entry name" value="TAT"/>
    <property type="match status" value="1"/>
</dbReference>
<dbReference type="Pfam" id="PF23023">
    <property type="entry name" value="Anti-Pycsar_Apyc1"/>
    <property type="match status" value="1"/>
</dbReference>
<accession>C1ASI1</accession>
<dbReference type="Gene3D" id="3.60.15.10">
    <property type="entry name" value="Ribonuclease Z/Hydroxyacylglutathione hydrolase-like"/>
    <property type="match status" value="1"/>
</dbReference>
<keyword evidence="1" id="KW-0540">Nuclease</keyword>